<reference evidence="5" key="1">
    <citation type="submission" date="2018-07" db="EMBL/GenBank/DDBJ databases">
        <authorList>
            <person name="Quirk P.G."/>
            <person name="Krulwich T.A."/>
        </authorList>
    </citation>
    <scope>NUCLEOTIDE SEQUENCE</scope>
</reference>
<name>A0A380T8Z3_9ZZZZ</name>
<dbReference type="GO" id="GO:0006355">
    <property type="term" value="P:regulation of DNA-templated transcription"/>
    <property type="evidence" value="ECO:0007669"/>
    <property type="project" value="InterPro"/>
</dbReference>
<evidence type="ECO:0000259" key="3">
    <source>
        <dbReference type="PROSITE" id="PS50043"/>
    </source>
</evidence>
<dbReference type="SUPFAM" id="SSF46894">
    <property type="entry name" value="C-terminal effector domain of the bipartite response regulators"/>
    <property type="match status" value="1"/>
</dbReference>
<dbReference type="AlphaFoldDB" id="A0A380T8Z3"/>
<protein>
    <submittedName>
        <fullName evidence="5">Bacterial regulatory protein, LuxR family:Response regulator receiver (Modular protein)</fullName>
    </submittedName>
</protein>
<evidence type="ECO:0000256" key="1">
    <source>
        <dbReference type="ARBA" id="ARBA00023125"/>
    </source>
</evidence>
<dbReference type="InterPro" id="IPR011006">
    <property type="entry name" value="CheY-like_superfamily"/>
</dbReference>
<dbReference type="SMART" id="SM00421">
    <property type="entry name" value="HTH_LUXR"/>
    <property type="match status" value="1"/>
</dbReference>
<proteinExistence type="predicted"/>
<dbReference type="InterPro" id="IPR051015">
    <property type="entry name" value="EvgA-like"/>
</dbReference>
<dbReference type="SUPFAM" id="SSF52172">
    <property type="entry name" value="CheY-like"/>
    <property type="match status" value="1"/>
</dbReference>
<dbReference type="EMBL" id="UIDG01000024">
    <property type="protein sequence ID" value="SUS04134.1"/>
    <property type="molecule type" value="Genomic_DNA"/>
</dbReference>
<dbReference type="GO" id="GO:0003677">
    <property type="term" value="F:DNA binding"/>
    <property type="evidence" value="ECO:0007669"/>
    <property type="project" value="UniProtKB-KW"/>
</dbReference>
<keyword evidence="1" id="KW-0238">DNA-binding</keyword>
<evidence type="ECO:0000313" key="5">
    <source>
        <dbReference type="EMBL" id="SUS04134.1"/>
    </source>
</evidence>
<dbReference type="PRINTS" id="PR00038">
    <property type="entry name" value="HTHLUXR"/>
</dbReference>
<gene>
    <name evidence="5" type="ORF">DF3PB_120003</name>
</gene>
<organism evidence="5">
    <name type="scientific">metagenome</name>
    <dbReference type="NCBI Taxonomy" id="256318"/>
    <lineage>
        <taxon>unclassified sequences</taxon>
        <taxon>metagenomes</taxon>
    </lineage>
</organism>
<evidence type="ECO:0000259" key="4">
    <source>
        <dbReference type="PROSITE" id="PS50110"/>
    </source>
</evidence>
<dbReference type="InterPro" id="IPR001789">
    <property type="entry name" value="Sig_transdc_resp-reg_receiver"/>
</dbReference>
<dbReference type="PANTHER" id="PTHR45566">
    <property type="entry name" value="HTH-TYPE TRANSCRIPTIONAL REGULATOR YHJB-RELATED"/>
    <property type="match status" value="1"/>
</dbReference>
<feature type="region of interest" description="Disordered" evidence="2">
    <location>
        <begin position="16"/>
        <end position="36"/>
    </location>
</feature>
<sequence>MQAFLGSSVPACVAGGSGNVDEGNSGNTGGSSDQPPFIVIVDNRTLSREGMAHLLESCHRFRVFAAASVTELLQGEIDLQEGVVLLSLGSRELGDAEVRNDIGLLSQANAAVRVVIVGDREDSHQVGEALVLGARGYIPTTLTARVVVEALRLVQAGGTFVPACAFSEALTQRRTERPEPSSNTAFNLSGLTPRQREVFDLLRRGKPNKIIAYELAMCESTVKVHVRQIMRKLQANNRTQAAFLAARVADQSAA</sequence>
<dbReference type="InterPro" id="IPR016032">
    <property type="entry name" value="Sig_transdc_resp-reg_C-effctor"/>
</dbReference>
<dbReference type="InterPro" id="IPR000792">
    <property type="entry name" value="Tscrpt_reg_LuxR_C"/>
</dbReference>
<feature type="domain" description="HTH luxR-type" evidence="3">
    <location>
        <begin position="184"/>
        <end position="249"/>
    </location>
</feature>
<feature type="compositionally biased region" description="Polar residues" evidence="2">
    <location>
        <begin position="22"/>
        <end position="34"/>
    </location>
</feature>
<feature type="domain" description="Response regulatory" evidence="4">
    <location>
        <begin position="37"/>
        <end position="155"/>
    </location>
</feature>
<dbReference type="Gene3D" id="3.40.50.2300">
    <property type="match status" value="1"/>
</dbReference>
<dbReference type="Pfam" id="PF00196">
    <property type="entry name" value="GerE"/>
    <property type="match status" value="1"/>
</dbReference>
<dbReference type="PROSITE" id="PS50110">
    <property type="entry name" value="RESPONSE_REGULATORY"/>
    <property type="match status" value="1"/>
</dbReference>
<dbReference type="GO" id="GO:0000160">
    <property type="term" value="P:phosphorelay signal transduction system"/>
    <property type="evidence" value="ECO:0007669"/>
    <property type="project" value="InterPro"/>
</dbReference>
<accession>A0A380T8Z3</accession>
<dbReference type="PANTHER" id="PTHR45566:SF1">
    <property type="entry name" value="HTH-TYPE TRANSCRIPTIONAL REGULATOR YHJB-RELATED"/>
    <property type="match status" value="1"/>
</dbReference>
<dbReference type="CDD" id="cd06170">
    <property type="entry name" value="LuxR_C_like"/>
    <property type="match status" value="1"/>
</dbReference>
<evidence type="ECO:0000256" key="2">
    <source>
        <dbReference type="SAM" id="MobiDB-lite"/>
    </source>
</evidence>
<dbReference type="PROSITE" id="PS50043">
    <property type="entry name" value="HTH_LUXR_2"/>
    <property type="match status" value="1"/>
</dbReference>